<dbReference type="AlphaFoldDB" id="A0A9N9DA25"/>
<evidence type="ECO:0000259" key="1">
    <source>
        <dbReference type="PROSITE" id="PS50800"/>
    </source>
</evidence>
<protein>
    <submittedName>
        <fullName evidence="2">5907_t:CDS:1</fullName>
    </submittedName>
</protein>
<name>A0A9N9DA25_9GLOM</name>
<proteinExistence type="predicted"/>
<dbReference type="Proteomes" id="UP000789759">
    <property type="component" value="Unassembled WGS sequence"/>
</dbReference>
<dbReference type="SUPFAM" id="SSF68906">
    <property type="entry name" value="SAP domain"/>
    <property type="match status" value="1"/>
</dbReference>
<dbReference type="InterPro" id="IPR036361">
    <property type="entry name" value="SAP_dom_sf"/>
</dbReference>
<dbReference type="EMBL" id="CAJVQA010005793">
    <property type="protein sequence ID" value="CAG8628169.1"/>
    <property type="molecule type" value="Genomic_DNA"/>
</dbReference>
<accession>A0A9N9DA25</accession>
<organism evidence="2 3">
    <name type="scientific">Cetraspora pellucida</name>
    <dbReference type="NCBI Taxonomy" id="1433469"/>
    <lineage>
        <taxon>Eukaryota</taxon>
        <taxon>Fungi</taxon>
        <taxon>Fungi incertae sedis</taxon>
        <taxon>Mucoromycota</taxon>
        <taxon>Glomeromycotina</taxon>
        <taxon>Glomeromycetes</taxon>
        <taxon>Diversisporales</taxon>
        <taxon>Gigasporaceae</taxon>
        <taxon>Cetraspora</taxon>
    </lineage>
</organism>
<dbReference type="Pfam" id="PF02037">
    <property type="entry name" value="SAP"/>
    <property type="match status" value="1"/>
</dbReference>
<feature type="domain" description="SAP" evidence="1">
    <location>
        <begin position="6"/>
        <end position="40"/>
    </location>
</feature>
<sequence>MSGIGWSKLTLNELKDLCMSCSLSSVGNKEDLSDRFQAYFGKNKGKATDKSEVEDDEDLDDIIEVPRIDADERNWDNGRDADLELDDMRAYSQEADNRIKDELVGHSQGREKAEQITVDMFLSAMGKIEMKMERNFSALHREIEECDLLDEA</sequence>
<keyword evidence="3" id="KW-1185">Reference proteome</keyword>
<dbReference type="OrthoDB" id="10504018at2759"/>
<dbReference type="Gene3D" id="1.10.720.30">
    <property type="entry name" value="SAP domain"/>
    <property type="match status" value="1"/>
</dbReference>
<reference evidence="2" key="1">
    <citation type="submission" date="2021-06" db="EMBL/GenBank/DDBJ databases">
        <authorList>
            <person name="Kallberg Y."/>
            <person name="Tangrot J."/>
            <person name="Rosling A."/>
        </authorList>
    </citation>
    <scope>NUCLEOTIDE SEQUENCE</scope>
    <source>
        <strain evidence="2">FL966</strain>
    </source>
</reference>
<evidence type="ECO:0000313" key="2">
    <source>
        <dbReference type="EMBL" id="CAG8628169.1"/>
    </source>
</evidence>
<dbReference type="InterPro" id="IPR003034">
    <property type="entry name" value="SAP_dom"/>
</dbReference>
<gene>
    <name evidence="2" type="ORF">CPELLU_LOCUS8256</name>
</gene>
<comment type="caution">
    <text evidence="2">The sequence shown here is derived from an EMBL/GenBank/DDBJ whole genome shotgun (WGS) entry which is preliminary data.</text>
</comment>
<evidence type="ECO:0000313" key="3">
    <source>
        <dbReference type="Proteomes" id="UP000789759"/>
    </source>
</evidence>
<dbReference type="PROSITE" id="PS50800">
    <property type="entry name" value="SAP"/>
    <property type="match status" value="1"/>
</dbReference>